<name>A0AAI9DBY2_PROST</name>
<accession>A0AAI9DBY2</accession>
<dbReference type="InterPro" id="IPR010985">
    <property type="entry name" value="Ribbon_hlx_hlx"/>
</dbReference>
<dbReference type="Gene3D" id="1.10.1220.10">
    <property type="entry name" value="Met repressor-like"/>
    <property type="match status" value="1"/>
</dbReference>
<sequence length="84" mass="9647">MSREYPQFKLRMPPETRDKLKARADMNGRSVNAELLQIIDDALATPSSVSGYKNDIEKLANQQSEEVKKMIFKTLVDLYGNRKD</sequence>
<feature type="domain" description="Arc-like DNA binding" evidence="1">
    <location>
        <begin position="2"/>
        <end position="50"/>
    </location>
</feature>
<dbReference type="SUPFAM" id="SSF58059">
    <property type="entry name" value="Tetramerization domain of the Mnt repressor"/>
    <property type="match status" value="1"/>
</dbReference>
<proteinExistence type="predicted"/>
<organism evidence="2">
    <name type="scientific">Providencia stuartii</name>
    <dbReference type="NCBI Taxonomy" id="588"/>
    <lineage>
        <taxon>Bacteria</taxon>
        <taxon>Pseudomonadati</taxon>
        <taxon>Pseudomonadota</taxon>
        <taxon>Gammaproteobacteria</taxon>
        <taxon>Enterobacterales</taxon>
        <taxon>Morganellaceae</taxon>
        <taxon>Providencia</taxon>
    </lineage>
</organism>
<evidence type="ECO:0000259" key="1">
    <source>
        <dbReference type="Pfam" id="PF03869"/>
    </source>
</evidence>
<dbReference type="RefSeq" id="WP_171831160.1">
    <property type="nucleotide sequence ID" value="NZ_CP095442.1"/>
</dbReference>
<evidence type="ECO:0000313" key="2">
    <source>
        <dbReference type="EMBL" id="EMJ5134351.1"/>
    </source>
</evidence>
<dbReference type="AlphaFoldDB" id="A0AAI9DBY2"/>
<dbReference type="Pfam" id="PF11423">
    <property type="entry name" value="Repressor_Mnt"/>
    <property type="match status" value="1"/>
</dbReference>
<dbReference type="Pfam" id="PF03869">
    <property type="entry name" value="Arc"/>
    <property type="match status" value="1"/>
</dbReference>
<gene>
    <name evidence="2" type="ORF">RG298_002082</name>
</gene>
<protein>
    <submittedName>
        <fullName evidence="2">Arc family DNA-binding protein</fullName>
    </submittedName>
</protein>
<dbReference type="EMBL" id="ABMABF030000006">
    <property type="protein sequence ID" value="EMJ5134351.1"/>
    <property type="molecule type" value="Genomic_DNA"/>
</dbReference>
<dbReference type="GO" id="GO:0006355">
    <property type="term" value="P:regulation of DNA-templated transcription"/>
    <property type="evidence" value="ECO:0007669"/>
    <property type="project" value="InterPro"/>
</dbReference>
<dbReference type="SUPFAM" id="SSF47598">
    <property type="entry name" value="Ribbon-helix-helix"/>
    <property type="match status" value="1"/>
</dbReference>
<dbReference type="InterPro" id="IPR005569">
    <property type="entry name" value="Arc_DNA-bd_dom"/>
</dbReference>
<dbReference type="InterPro" id="IPR013321">
    <property type="entry name" value="Arc_rbn_hlx_hlx"/>
</dbReference>
<comment type="caution">
    <text evidence="2">The sequence shown here is derived from an EMBL/GenBank/DDBJ whole genome shotgun (WGS) entry which is preliminary data.</text>
</comment>
<dbReference type="GO" id="GO:0043565">
    <property type="term" value="F:sequence-specific DNA binding"/>
    <property type="evidence" value="ECO:0007669"/>
    <property type="project" value="UniProtKB-ARBA"/>
</dbReference>
<reference evidence="2" key="1">
    <citation type="submission" date="2024-02" db="EMBL/GenBank/DDBJ databases">
        <authorList>
            <consortium name="Clinical and Environmental Microbiology Branch: Whole genome sequencing antimicrobial resistance pathogens in the healthcare setting"/>
        </authorList>
    </citation>
    <scope>NUCLEOTIDE SEQUENCE</scope>
    <source>
        <strain evidence="2">2021GO-0154</strain>
    </source>
</reference>
<dbReference type="InterPro" id="IPR024421">
    <property type="entry name" value="Phage_P22_Mnt"/>
</dbReference>
<keyword evidence="2" id="KW-0238">DNA-binding</keyword>